<gene>
    <name evidence="7" type="ORF">LOTGIDRAFT_62291</name>
</gene>
<feature type="non-terminal residue" evidence="7">
    <location>
        <position position="1"/>
    </location>
</feature>
<keyword evidence="5" id="KW-0472">Membrane</keyword>
<dbReference type="EMBL" id="KB202619">
    <property type="protein sequence ID" value="ESO88925.1"/>
    <property type="molecule type" value="Genomic_DNA"/>
</dbReference>
<evidence type="ECO:0000256" key="1">
    <source>
        <dbReference type="ARBA" id="ARBA00022679"/>
    </source>
</evidence>
<evidence type="ECO:0000256" key="2">
    <source>
        <dbReference type="ARBA" id="ARBA00022741"/>
    </source>
</evidence>
<keyword evidence="8" id="KW-1185">Reference proteome</keyword>
<evidence type="ECO:0000259" key="6">
    <source>
        <dbReference type="SMART" id="SM00382"/>
    </source>
</evidence>
<dbReference type="KEGG" id="lgi:LOTGIDRAFT_62291"/>
<keyword evidence="5" id="KW-0812">Transmembrane</keyword>
<evidence type="ECO:0000256" key="4">
    <source>
        <dbReference type="SAM" id="MobiDB-lite"/>
    </source>
</evidence>
<name>V4A1Y6_LOTGI</name>
<feature type="region of interest" description="Disordered" evidence="4">
    <location>
        <begin position="162"/>
        <end position="190"/>
    </location>
</feature>
<evidence type="ECO:0000256" key="3">
    <source>
        <dbReference type="ARBA" id="ARBA00022777"/>
    </source>
</evidence>
<dbReference type="GO" id="GO:0019205">
    <property type="term" value="F:nucleobase-containing compound kinase activity"/>
    <property type="evidence" value="ECO:0007669"/>
    <property type="project" value="InterPro"/>
</dbReference>
<dbReference type="PANTHER" id="PTHR23359">
    <property type="entry name" value="NUCLEOTIDE KINASE"/>
    <property type="match status" value="1"/>
</dbReference>
<feature type="transmembrane region" description="Helical" evidence="5">
    <location>
        <begin position="454"/>
        <end position="474"/>
    </location>
</feature>
<dbReference type="RefSeq" id="XP_009059933.1">
    <property type="nucleotide sequence ID" value="XM_009061685.1"/>
</dbReference>
<feature type="transmembrane region" description="Helical" evidence="5">
    <location>
        <begin position="486"/>
        <end position="504"/>
    </location>
</feature>
<keyword evidence="2" id="KW-0547">Nucleotide-binding</keyword>
<dbReference type="GO" id="GO:0005524">
    <property type="term" value="F:ATP binding"/>
    <property type="evidence" value="ECO:0007669"/>
    <property type="project" value="InterPro"/>
</dbReference>
<keyword evidence="1" id="KW-0808">Transferase</keyword>
<dbReference type="CTD" id="20251650"/>
<evidence type="ECO:0000313" key="8">
    <source>
        <dbReference type="Proteomes" id="UP000030746"/>
    </source>
</evidence>
<dbReference type="STRING" id="225164.V4A1Y6"/>
<keyword evidence="3" id="KW-0418">Kinase</keyword>
<feature type="domain" description="AAA+ ATPase" evidence="6">
    <location>
        <begin position="10"/>
        <end position="150"/>
    </location>
</feature>
<accession>V4A1Y6</accession>
<dbReference type="HOGENOM" id="CLU_008845_1_0_1"/>
<dbReference type="GO" id="GO:0006139">
    <property type="term" value="P:nucleobase-containing compound metabolic process"/>
    <property type="evidence" value="ECO:0007669"/>
    <property type="project" value="InterPro"/>
</dbReference>
<dbReference type="SUPFAM" id="SSF52540">
    <property type="entry name" value="P-loop containing nucleoside triphosphate hydrolases"/>
    <property type="match status" value="2"/>
</dbReference>
<sequence length="656" mass="75601">QTELRFLHSKPTCFIVVGKPGSGKTSLARRLALEWKCELINASELINQNIELQSDMGIKFTEILNRGEAIPESLVIKMIENKINSPEVAHHGYVLDDFPSISESYLSVRDQLELVKNWKLRPDFIINIKIPDKDIEKRRIGQKVDPVTGDVYTKDVYAPDKSLKMMSDKEGEEEGEEEEEEGDEEEIEDDSLPSEILGRLIIRPEDLEQQVDENILKFKNNMLRILEDYMADHDQQFLIEMDGNQNNAVLFKQLLMRLGCFVLRTAAVPIRLWDPEDPEEINEDIDTDELMRQLAPKQMIAPRHRWRRSRWLKNCPVALFEGNMVPGKPEFAVSFLDKIYCLSSAEAMEKFLKNPRPYLLPPQPRPPCKLSILGPPLSGKTTLSHLLANKYSAKVIDVDELMKPKLLEEHKNHLQKVRDDTTETAIFTVKARLKEQLEAEREGEFLFLILHHVYKAYFCLSFSLFKLFICLYFVAFYPLSSALCKLLSLLSINLPFLVYLSSYHSTLFKLSFPYLSYPLSLLFLNIIVKDKIIEPEVDATHPEVVAIVEAAVKEAEKQDVLLQPEIYIEAMEAAIKDAERELKKKNPEGAINGGWILDNFPNTRDQWAVCIEKNILPDDVIILKDNSENGVCLMERYYNQNKTEIDELMNVRLEKE</sequence>
<dbReference type="InterPro" id="IPR003593">
    <property type="entry name" value="AAA+_ATPase"/>
</dbReference>
<dbReference type="AlphaFoldDB" id="V4A1Y6"/>
<dbReference type="InterPro" id="IPR000850">
    <property type="entry name" value="Adenylat/UMP-CMP_kin"/>
</dbReference>
<dbReference type="Proteomes" id="UP000030746">
    <property type="component" value="Unassembled WGS sequence"/>
</dbReference>
<evidence type="ECO:0000313" key="7">
    <source>
        <dbReference type="EMBL" id="ESO88925.1"/>
    </source>
</evidence>
<keyword evidence="5" id="KW-1133">Transmembrane helix</keyword>
<dbReference type="Gene3D" id="3.40.50.300">
    <property type="entry name" value="P-loop containing nucleotide triphosphate hydrolases"/>
    <property type="match status" value="3"/>
</dbReference>
<dbReference type="CDD" id="cd01428">
    <property type="entry name" value="ADK"/>
    <property type="match status" value="1"/>
</dbReference>
<dbReference type="OrthoDB" id="439792at2759"/>
<organism evidence="7 8">
    <name type="scientific">Lottia gigantea</name>
    <name type="common">Giant owl limpet</name>
    <dbReference type="NCBI Taxonomy" id="225164"/>
    <lineage>
        <taxon>Eukaryota</taxon>
        <taxon>Metazoa</taxon>
        <taxon>Spiralia</taxon>
        <taxon>Lophotrochozoa</taxon>
        <taxon>Mollusca</taxon>
        <taxon>Gastropoda</taxon>
        <taxon>Patellogastropoda</taxon>
        <taxon>Lottioidea</taxon>
        <taxon>Lottiidae</taxon>
        <taxon>Lottia</taxon>
    </lineage>
</organism>
<dbReference type="SMART" id="SM00382">
    <property type="entry name" value="AAA"/>
    <property type="match status" value="1"/>
</dbReference>
<reference evidence="7 8" key="1">
    <citation type="journal article" date="2013" name="Nature">
        <title>Insights into bilaterian evolution from three spiralian genomes.</title>
        <authorList>
            <person name="Simakov O."/>
            <person name="Marletaz F."/>
            <person name="Cho S.J."/>
            <person name="Edsinger-Gonzales E."/>
            <person name="Havlak P."/>
            <person name="Hellsten U."/>
            <person name="Kuo D.H."/>
            <person name="Larsson T."/>
            <person name="Lv J."/>
            <person name="Arendt D."/>
            <person name="Savage R."/>
            <person name="Osoegawa K."/>
            <person name="de Jong P."/>
            <person name="Grimwood J."/>
            <person name="Chapman J.A."/>
            <person name="Shapiro H."/>
            <person name="Aerts A."/>
            <person name="Otillar R.P."/>
            <person name="Terry A.Y."/>
            <person name="Boore J.L."/>
            <person name="Grigoriev I.V."/>
            <person name="Lindberg D.R."/>
            <person name="Seaver E.C."/>
            <person name="Weisblat D.A."/>
            <person name="Putnam N.H."/>
            <person name="Rokhsar D.S."/>
        </authorList>
    </citation>
    <scope>NUCLEOTIDE SEQUENCE [LARGE SCALE GENOMIC DNA]</scope>
</reference>
<dbReference type="GeneID" id="20251650"/>
<dbReference type="Pfam" id="PF00406">
    <property type="entry name" value="ADK"/>
    <property type="match status" value="1"/>
</dbReference>
<dbReference type="OMA" id="LFTTVMD"/>
<protein>
    <recommendedName>
        <fullName evidence="6">AAA+ ATPase domain-containing protein</fullName>
    </recommendedName>
</protein>
<dbReference type="InterPro" id="IPR027417">
    <property type="entry name" value="P-loop_NTPase"/>
</dbReference>
<proteinExistence type="predicted"/>
<feature type="non-terminal residue" evidence="7">
    <location>
        <position position="656"/>
    </location>
</feature>
<feature type="compositionally biased region" description="Acidic residues" evidence="4">
    <location>
        <begin position="170"/>
        <end position="190"/>
    </location>
</feature>
<evidence type="ECO:0000256" key="5">
    <source>
        <dbReference type="SAM" id="Phobius"/>
    </source>
</evidence>